<dbReference type="EMBL" id="DWWK01000078">
    <property type="protein sequence ID" value="HJC38483.1"/>
    <property type="molecule type" value="Genomic_DNA"/>
</dbReference>
<reference evidence="1" key="1">
    <citation type="journal article" date="2021" name="PeerJ">
        <title>Extensive microbial diversity within the chicken gut microbiome revealed by metagenomics and culture.</title>
        <authorList>
            <person name="Gilroy R."/>
            <person name="Ravi A."/>
            <person name="Getino M."/>
            <person name="Pursley I."/>
            <person name="Horton D.L."/>
            <person name="Alikhan N.F."/>
            <person name="Baker D."/>
            <person name="Gharbi K."/>
            <person name="Hall N."/>
            <person name="Watson M."/>
            <person name="Adriaenssens E.M."/>
            <person name="Foster-Nyarko E."/>
            <person name="Jarju S."/>
            <person name="Secka A."/>
            <person name="Antonio M."/>
            <person name="Oren A."/>
            <person name="Chaudhuri R.R."/>
            <person name="La Ragione R."/>
            <person name="Hildebrand F."/>
            <person name="Pallen M.J."/>
        </authorList>
    </citation>
    <scope>NUCLEOTIDE SEQUENCE</scope>
    <source>
        <strain evidence="1">ChiGjej1B1-1692</strain>
    </source>
</reference>
<gene>
    <name evidence="1" type="ORF">H9757_05410</name>
</gene>
<proteinExistence type="predicted"/>
<reference evidence="1" key="2">
    <citation type="submission" date="2021-04" db="EMBL/GenBank/DDBJ databases">
        <authorList>
            <person name="Gilroy R."/>
        </authorList>
    </citation>
    <scope>NUCLEOTIDE SEQUENCE</scope>
    <source>
        <strain evidence="1">ChiGjej1B1-1692</strain>
    </source>
</reference>
<accession>A0A9D2NW19</accession>
<organism evidence="1 2">
    <name type="scientific">Candidatus Mediterraneibacter faecigallinarum</name>
    <dbReference type="NCBI Taxonomy" id="2838669"/>
    <lineage>
        <taxon>Bacteria</taxon>
        <taxon>Bacillati</taxon>
        <taxon>Bacillota</taxon>
        <taxon>Clostridia</taxon>
        <taxon>Lachnospirales</taxon>
        <taxon>Lachnospiraceae</taxon>
        <taxon>Mediterraneibacter</taxon>
    </lineage>
</organism>
<sequence length="180" mass="20771">MNIPVFLSYPKPYKRNQEQFVTQLCSYLRNRGLEPRTLGVTDYDMKAPLAGIRRLMYESNGVLTIAFRRGLIEKGTVKPDSDIGQEKTEIDGKWMTSPFCHIEPAMAFQLGLPVLVFREKGVLEDGILEKGVLGLYMPEFDLELSIDEYFQSEEFRQLLGSWEGRVRCVYERKGMPGTWF</sequence>
<evidence type="ECO:0000313" key="1">
    <source>
        <dbReference type="EMBL" id="HJC38483.1"/>
    </source>
</evidence>
<name>A0A9D2NW19_9FIRM</name>
<protein>
    <submittedName>
        <fullName evidence="1">Uncharacterized protein</fullName>
    </submittedName>
</protein>
<comment type="caution">
    <text evidence="1">The sequence shown here is derived from an EMBL/GenBank/DDBJ whole genome shotgun (WGS) entry which is preliminary data.</text>
</comment>
<dbReference type="Proteomes" id="UP000823894">
    <property type="component" value="Unassembled WGS sequence"/>
</dbReference>
<evidence type="ECO:0000313" key="2">
    <source>
        <dbReference type="Proteomes" id="UP000823894"/>
    </source>
</evidence>
<dbReference type="AlphaFoldDB" id="A0A9D2NW19"/>